<sequence length="91" mass="10074">MGSVRRCVPSECLYVIVEVLQAGSASVIQLPLARAVHLHQESTAYWTFAIAANSEALFGEIGVFFAVIRISQKPVARDTDERVSYIRRIHG</sequence>
<keyword evidence="1" id="KW-0812">Transmembrane</keyword>
<evidence type="ECO:0000256" key="1">
    <source>
        <dbReference type="SAM" id="Phobius"/>
    </source>
</evidence>
<evidence type="ECO:0000313" key="2">
    <source>
        <dbReference type="EMBL" id="GIY46957.1"/>
    </source>
</evidence>
<protein>
    <submittedName>
        <fullName evidence="2">Uncharacterized protein</fullName>
    </submittedName>
</protein>
<reference evidence="2 3" key="1">
    <citation type="submission" date="2021-06" db="EMBL/GenBank/DDBJ databases">
        <title>Caerostris darwini draft genome.</title>
        <authorList>
            <person name="Kono N."/>
            <person name="Arakawa K."/>
        </authorList>
    </citation>
    <scope>NUCLEOTIDE SEQUENCE [LARGE SCALE GENOMIC DNA]</scope>
</reference>
<dbReference type="Proteomes" id="UP001054837">
    <property type="component" value="Unassembled WGS sequence"/>
</dbReference>
<comment type="caution">
    <text evidence="2">The sequence shown here is derived from an EMBL/GenBank/DDBJ whole genome shotgun (WGS) entry which is preliminary data.</text>
</comment>
<dbReference type="AlphaFoldDB" id="A0AAV4TNP6"/>
<keyword evidence="1" id="KW-0472">Membrane</keyword>
<accession>A0AAV4TNP6</accession>
<evidence type="ECO:0000313" key="3">
    <source>
        <dbReference type="Proteomes" id="UP001054837"/>
    </source>
</evidence>
<feature type="transmembrane region" description="Helical" evidence="1">
    <location>
        <begin position="44"/>
        <end position="68"/>
    </location>
</feature>
<proteinExistence type="predicted"/>
<keyword evidence="3" id="KW-1185">Reference proteome</keyword>
<dbReference type="EMBL" id="BPLQ01009852">
    <property type="protein sequence ID" value="GIY46957.1"/>
    <property type="molecule type" value="Genomic_DNA"/>
</dbReference>
<organism evidence="2 3">
    <name type="scientific">Caerostris darwini</name>
    <dbReference type="NCBI Taxonomy" id="1538125"/>
    <lineage>
        <taxon>Eukaryota</taxon>
        <taxon>Metazoa</taxon>
        <taxon>Ecdysozoa</taxon>
        <taxon>Arthropoda</taxon>
        <taxon>Chelicerata</taxon>
        <taxon>Arachnida</taxon>
        <taxon>Araneae</taxon>
        <taxon>Araneomorphae</taxon>
        <taxon>Entelegynae</taxon>
        <taxon>Araneoidea</taxon>
        <taxon>Araneidae</taxon>
        <taxon>Caerostris</taxon>
    </lineage>
</organism>
<name>A0AAV4TNP6_9ARAC</name>
<keyword evidence="1" id="KW-1133">Transmembrane helix</keyword>
<feature type="transmembrane region" description="Helical" evidence="1">
    <location>
        <begin position="12"/>
        <end position="32"/>
    </location>
</feature>
<gene>
    <name evidence="2" type="ORF">CDAR_238131</name>
</gene>